<accession>A0AAX7T2F1</accession>
<dbReference type="SUPFAM" id="SSF47576">
    <property type="entry name" value="Calponin-homology domain, CH-domain"/>
    <property type="match status" value="1"/>
</dbReference>
<reference evidence="2" key="4">
    <citation type="submission" date="2025-09" db="UniProtKB">
        <authorList>
            <consortium name="Ensembl"/>
        </authorList>
    </citation>
    <scope>IDENTIFICATION</scope>
</reference>
<dbReference type="Pfam" id="PF00307">
    <property type="entry name" value="CH"/>
    <property type="match status" value="1"/>
</dbReference>
<evidence type="ECO:0000259" key="1">
    <source>
        <dbReference type="PROSITE" id="PS50021"/>
    </source>
</evidence>
<dbReference type="PANTHER" id="PTHR23167">
    <property type="entry name" value="CALPONIN HOMOLOGY DOMAIN-CONTAINING PROTEIN DDB_G0272472-RELATED"/>
    <property type="match status" value="1"/>
</dbReference>
<keyword evidence="3" id="KW-1185">Reference proteome</keyword>
<dbReference type="InterPro" id="IPR036872">
    <property type="entry name" value="CH_dom_sf"/>
</dbReference>
<dbReference type="GeneTree" id="ENSGT00940000160222"/>
<dbReference type="PANTHER" id="PTHR23167:SF87">
    <property type="entry name" value="MICAL-LIKE PROTEIN 2"/>
    <property type="match status" value="1"/>
</dbReference>
<evidence type="ECO:0000313" key="3">
    <source>
        <dbReference type="Proteomes" id="UP000265100"/>
    </source>
</evidence>
<dbReference type="Proteomes" id="UP000265100">
    <property type="component" value="Chromosome 6"/>
</dbReference>
<evidence type="ECO:0000313" key="2">
    <source>
        <dbReference type="Ensembl" id="ENSACLP00000050360.1"/>
    </source>
</evidence>
<dbReference type="InterPro" id="IPR050540">
    <property type="entry name" value="F-actin_Monoox_Mical"/>
</dbReference>
<reference evidence="2" key="3">
    <citation type="submission" date="2025-08" db="UniProtKB">
        <authorList>
            <consortium name="Ensembl"/>
        </authorList>
    </citation>
    <scope>IDENTIFICATION</scope>
</reference>
<sequence>MAAVKALQQWCRIQCEGYRDVSITNMTTSFRDGLAFCALIHKHRPDLMKQETKLSCDPKSVAETVTYGFLGGDFKIALLHICTRFQCSACLRNGIGHFTNPCDCCW</sequence>
<protein>
    <recommendedName>
        <fullName evidence="1">Calponin-homology (CH) domain-containing protein</fullName>
    </recommendedName>
</protein>
<dbReference type="PROSITE" id="PS50021">
    <property type="entry name" value="CH"/>
    <property type="match status" value="1"/>
</dbReference>
<name>A0AAX7T2F1_ASTCA</name>
<dbReference type="Ensembl" id="ENSACLT00000081992.1">
    <property type="protein sequence ID" value="ENSACLP00000050360.1"/>
    <property type="gene ID" value="ENSACLG00000005750.2"/>
</dbReference>
<dbReference type="InterPro" id="IPR001715">
    <property type="entry name" value="CH_dom"/>
</dbReference>
<feature type="domain" description="Calponin-homology (CH)" evidence="1">
    <location>
        <begin position="1"/>
        <end position="106"/>
    </location>
</feature>
<reference evidence="3" key="2">
    <citation type="submission" date="2023-03" db="EMBL/GenBank/DDBJ databases">
        <authorList>
            <consortium name="Wellcome Sanger Institute Data Sharing"/>
        </authorList>
    </citation>
    <scope>NUCLEOTIDE SEQUENCE [LARGE SCALE GENOMIC DNA]</scope>
</reference>
<dbReference type="Gene3D" id="1.10.418.10">
    <property type="entry name" value="Calponin-like domain"/>
    <property type="match status" value="1"/>
</dbReference>
<organism evidence="2 3">
    <name type="scientific">Astatotilapia calliptera</name>
    <name type="common">Eastern happy</name>
    <name type="synonym">Chromis callipterus</name>
    <dbReference type="NCBI Taxonomy" id="8154"/>
    <lineage>
        <taxon>Eukaryota</taxon>
        <taxon>Metazoa</taxon>
        <taxon>Chordata</taxon>
        <taxon>Craniata</taxon>
        <taxon>Vertebrata</taxon>
        <taxon>Euteleostomi</taxon>
        <taxon>Actinopterygii</taxon>
        <taxon>Neopterygii</taxon>
        <taxon>Teleostei</taxon>
        <taxon>Neoteleostei</taxon>
        <taxon>Acanthomorphata</taxon>
        <taxon>Ovalentaria</taxon>
        <taxon>Cichlomorphae</taxon>
        <taxon>Cichliformes</taxon>
        <taxon>Cichlidae</taxon>
        <taxon>African cichlids</taxon>
        <taxon>Pseudocrenilabrinae</taxon>
        <taxon>Haplochromini</taxon>
        <taxon>Astatotilapia</taxon>
    </lineage>
</organism>
<reference evidence="2 3" key="1">
    <citation type="submission" date="2018-05" db="EMBL/GenBank/DDBJ databases">
        <authorList>
            <person name="Datahose"/>
        </authorList>
    </citation>
    <scope>NUCLEOTIDE SEQUENCE</scope>
</reference>
<proteinExistence type="predicted"/>
<dbReference type="AlphaFoldDB" id="A0AAX7T2F1"/>